<dbReference type="EMBL" id="KV744866">
    <property type="protein sequence ID" value="OCK83245.1"/>
    <property type="molecule type" value="Genomic_DNA"/>
</dbReference>
<evidence type="ECO:0000313" key="2">
    <source>
        <dbReference type="Proteomes" id="UP000250266"/>
    </source>
</evidence>
<protein>
    <submittedName>
        <fullName evidence="1">Uncharacterized protein</fullName>
    </submittedName>
</protein>
<dbReference type="OrthoDB" id="5331891at2759"/>
<evidence type="ECO:0000313" key="1">
    <source>
        <dbReference type="EMBL" id="OCK83245.1"/>
    </source>
</evidence>
<keyword evidence="2" id="KW-1185">Reference proteome</keyword>
<organism evidence="1 2">
    <name type="scientific">Lepidopterella palustris CBS 459.81</name>
    <dbReference type="NCBI Taxonomy" id="1314670"/>
    <lineage>
        <taxon>Eukaryota</taxon>
        <taxon>Fungi</taxon>
        <taxon>Dikarya</taxon>
        <taxon>Ascomycota</taxon>
        <taxon>Pezizomycotina</taxon>
        <taxon>Dothideomycetes</taxon>
        <taxon>Pleosporomycetidae</taxon>
        <taxon>Mytilinidiales</taxon>
        <taxon>Argynnaceae</taxon>
        <taxon>Lepidopterella</taxon>
    </lineage>
</organism>
<dbReference type="AlphaFoldDB" id="A0A8E2EFV5"/>
<proteinExistence type="predicted"/>
<dbReference type="InterPro" id="IPR038305">
    <property type="entry name" value="HeLo_sf"/>
</dbReference>
<accession>A0A8E2EFV5</accession>
<dbReference type="Proteomes" id="UP000250266">
    <property type="component" value="Unassembled WGS sequence"/>
</dbReference>
<dbReference type="Gene3D" id="1.20.120.1020">
    <property type="entry name" value="Prion-inhibition and propagation, HeLo domain"/>
    <property type="match status" value="1"/>
</dbReference>
<name>A0A8E2EFV5_9PEZI</name>
<gene>
    <name evidence="1" type="ORF">K432DRAFT_402227</name>
</gene>
<sequence>MSGFEAVGVIFGALLILIEVVKGYARLSDKIHAFRHFSEEVKNVQIQFQVHKEHVGHASDPEWQSKELNDKMNQCLKDNLDLCTNIAEGSKMILEDMESEMKKFDVVVEQKAKNSASSNRTSESSINIRDVLRESASYERKLHHEFQLFKKLLNKLHEALSDAWWCSDLAHIGQFAKLCLDAEVQTGVSLDFAISCREKKSDPSESGISIAARIMRFKFTANDQAVDMNILCSLARIRAIFQGMSEVN</sequence>
<reference evidence="1 2" key="1">
    <citation type="journal article" date="2016" name="Nat. Commun.">
        <title>Ectomycorrhizal ecology is imprinted in the genome of the dominant symbiotic fungus Cenococcum geophilum.</title>
        <authorList>
            <consortium name="DOE Joint Genome Institute"/>
            <person name="Peter M."/>
            <person name="Kohler A."/>
            <person name="Ohm R.A."/>
            <person name="Kuo A."/>
            <person name="Krutzmann J."/>
            <person name="Morin E."/>
            <person name="Arend M."/>
            <person name="Barry K.W."/>
            <person name="Binder M."/>
            <person name="Choi C."/>
            <person name="Clum A."/>
            <person name="Copeland A."/>
            <person name="Grisel N."/>
            <person name="Haridas S."/>
            <person name="Kipfer T."/>
            <person name="LaButti K."/>
            <person name="Lindquist E."/>
            <person name="Lipzen A."/>
            <person name="Maire R."/>
            <person name="Meier B."/>
            <person name="Mihaltcheva S."/>
            <person name="Molinier V."/>
            <person name="Murat C."/>
            <person name="Poggeler S."/>
            <person name="Quandt C.A."/>
            <person name="Sperisen C."/>
            <person name="Tritt A."/>
            <person name="Tisserant E."/>
            <person name="Crous P.W."/>
            <person name="Henrissat B."/>
            <person name="Nehls U."/>
            <person name="Egli S."/>
            <person name="Spatafora J.W."/>
            <person name="Grigoriev I.V."/>
            <person name="Martin F.M."/>
        </authorList>
    </citation>
    <scope>NUCLEOTIDE SEQUENCE [LARGE SCALE GENOMIC DNA]</scope>
    <source>
        <strain evidence="1 2">CBS 459.81</strain>
    </source>
</reference>